<dbReference type="InterPro" id="IPR011989">
    <property type="entry name" value="ARM-like"/>
</dbReference>
<proteinExistence type="predicted"/>
<comment type="caution">
    <text evidence="1">The sequence shown here is derived from an EMBL/GenBank/DDBJ whole genome shotgun (WGS) entry which is preliminary data.</text>
</comment>
<dbReference type="OrthoDB" id="10250600at2759"/>
<dbReference type="EMBL" id="JANBPY010003067">
    <property type="protein sequence ID" value="KAJ1952828.1"/>
    <property type="molecule type" value="Genomic_DNA"/>
</dbReference>
<evidence type="ECO:0000313" key="1">
    <source>
        <dbReference type="EMBL" id="KAJ1952828.1"/>
    </source>
</evidence>
<evidence type="ECO:0008006" key="3">
    <source>
        <dbReference type="Google" id="ProtNLM"/>
    </source>
</evidence>
<reference evidence="1" key="1">
    <citation type="submission" date="2022-07" db="EMBL/GenBank/DDBJ databases">
        <title>Phylogenomic reconstructions and comparative analyses of Kickxellomycotina fungi.</title>
        <authorList>
            <person name="Reynolds N.K."/>
            <person name="Stajich J.E."/>
            <person name="Barry K."/>
            <person name="Grigoriev I.V."/>
            <person name="Crous P."/>
            <person name="Smith M.E."/>
        </authorList>
    </citation>
    <scope>NUCLEOTIDE SEQUENCE</scope>
    <source>
        <strain evidence="1">RSA 1196</strain>
    </source>
</reference>
<dbReference type="GO" id="GO:0043248">
    <property type="term" value="P:proteasome assembly"/>
    <property type="evidence" value="ECO:0007669"/>
    <property type="project" value="InterPro"/>
</dbReference>
<dbReference type="AlphaFoldDB" id="A0A9W8APR3"/>
<dbReference type="Proteomes" id="UP001150925">
    <property type="component" value="Unassembled WGS sequence"/>
</dbReference>
<dbReference type="InterPro" id="IPR016024">
    <property type="entry name" value="ARM-type_fold"/>
</dbReference>
<dbReference type="PANTHER" id="PTHR13554">
    <property type="entry name" value="26S PROTEASOME NON-ATPASE REGULATORY SUBUNIT 5-RELATED"/>
    <property type="match status" value="1"/>
</dbReference>
<keyword evidence="2" id="KW-1185">Reference proteome</keyword>
<dbReference type="GO" id="GO:0005829">
    <property type="term" value="C:cytosol"/>
    <property type="evidence" value="ECO:0007669"/>
    <property type="project" value="TreeGrafter"/>
</dbReference>
<dbReference type="PANTHER" id="PTHR13554:SF10">
    <property type="entry name" value="26S PROTEASOME NON-ATPASE REGULATORY SUBUNIT 5"/>
    <property type="match status" value="1"/>
</dbReference>
<dbReference type="SUPFAM" id="SSF48371">
    <property type="entry name" value="ARM repeat"/>
    <property type="match status" value="1"/>
</dbReference>
<gene>
    <name evidence="1" type="ORF">IWQ62_006133</name>
</gene>
<dbReference type="Gene3D" id="1.25.10.10">
    <property type="entry name" value="Leucine-rich Repeat Variant"/>
    <property type="match status" value="2"/>
</dbReference>
<organism evidence="1 2">
    <name type="scientific">Dispira parvispora</name>
    <dbReference type="NCBI Taxonomy" id="1520584"/>
    <lineage>
        <taxon>Eukaryota</taxon>
        <taxon>Fungi</taxon>
        <taxon>Fungi incertae sedis</taxon>
        <taxon>Zoopagomycota</taxon>
        <taxon>Kickxellomycotina</taxon>
        <taxon>Dimargaritomycetes</taxon>
        <taxon>Dimargaritales</taxon>
        <taxon>Dimargaritaceae</taxon>
        <taxon>Dispira</taxon>
    </lineage>
</organism>
<dbReference type="InterPro" id="IPR019538">
    <property type="entry name" value="PSMD5"/>
</dbReference>
<sequence>MKYEPWKPVVDALVAALSHSEPTEADMQAVVTQLARLGDLLQAHPNDPDNASIRSYTLMSVDLPSFFVLLGSNQPTLVERAVKVIHLLLRPLNYTALDQDYREYIFQGLQAGNPETVLLGIRELSKYDPSSDPAFGPYYLPWLLKLLESDHGEVVRASQELLVRVCQQPANFENLITTDNQEIMAALMKSSTVCFRIYDLFVDIALQSSDQFERCRAETVIFQDLGQEATSDDLLRRLSALEVYYKLCETTYGYAFLQELNIFPAYTELLADPEPRLETILVQCSAVQFFARLIDYDHVDFAQLEASLGLFDLMQTLLTTSPTQDVKNAVVIALGILGLRNRGLILLNNHNKLVADFVDEYNQSDRQYALVCLQTLAKIFEPRDPITEKICHITSKVYGRIRATKAIKQWVTLAKMDMDDISPACLQVLEGMAVYEWGRKIMQRTHEFMTYLLDRNSNRNYINKKWKYSLVNILHEKDQEAASPVFENSVHQLLDKYVKEGPFYVNREAAVMLESQ</sequence>
<accession>A0A9W8APR3</accession>
<dbReference type="Pfam" id="PF10508">
    <property type="entry name" value="Proteasom_PSMB"/>
    <property type="match status" value="1"/>
</dbReference>
<evidence type="ECO:0000313" key="2">
    <source>
        <dbReference type="Proteomes" id="UP001150925"/>
    </source>
</evidence>
<protein>
    <recommendedName>
        <fullName evidence="3">26S proteasome non-ATPase regulatory subunit 5</fullName>
    </recommendedName>
</protein>
<name>A0A9W8APR3_9FUNG</name>